<gene>
    <name evidence="2" type="ORF">KI387_006015</name>
</gene>
<feature type="transmembrane region" description="Helical" evidence="1">
    <location>
        <begin position="57"/>
        <end position="77"/>
    </location>
</feature>
<name>A0AA38LLM5_TAXCH</name>
<evidence type="ECO:0000256" key="1">
    <source>
        <dbReference type="SAM" id="Phobius"/>
    </source>
</evidence>
<keyword evidence="1" id="KW-0812">Transmembrane</keyword>
<evidence type="ECO:0000313" key="3">
    <source>
        <dbReference type="Proteomes" id="UP000824469"/>
    </source>
</evidence>
<comment type="caution">
    <text evidence="2">The sequence shown here is derived from an EMBL/GenBank/DDBJ whole genome shotgun (WGS) entry which is preliminary data.</text>
</comment>
<evidence type="ECO:0000313" key="2">
    <source>
        <dbReference type="EMBL" id="KAH9325837.1"/>
    </source>
</evidence>
<keyword evidence="3" id="KW-1185">Reference proteome</keyword>
<dbReference type="Proteomes" id="UP000824469">
    <property type="component" value="Unassembled WGS sequence"/>
</dbReference>
<reference evidence="2 3" key="1">
    <citation type="journal article" date="2021" name="Nat. Plants">
        <title>The Taxus genome provides insights into paclitaxel biosynthesis.</title>
        <authorList>
            <person name="Xiong X."/>
            <person name="Gou J."/>
            <person name="Liao Q."/>
            <person name="Li Y."/>
            <person name="Zhou Q."/>
            <person name="Bi G."/>
            <person name="Li C."/>
            <person name="Du R."/>
            <person name="Wang X."/>
            <person name="Sun T."/>
            <person name="Guo L."/>
            <person name="Liang H."/>
            <person name="Lu P."/>
            <person name="Wu Y."/>
            <person name="Zhang Z."/>
            <person name="Ro D.K."/>
            <person name="Shang Y."/>
            <person name="Huang S."/>
            <person name="Yan J."/>
        </authorList>
    </citation>
    <scope>NUCLEOTIDE SEQUENCE [LARGE SCALE GENOMIC DNA]</scope>
    <source>
        <strain evidence="2">Ta-2019</strain>
    </source>
</reference>
<sequence>FLPIWKQLQVSSPNSNHPTACWSLPRRRNNKSSVSFIYRLATIVETTTWRRISTTSFYRLGIAISLSDYSGLFYLIYLSPH</sequence>
<feature type="non-terminal residue" evidence="2">
    <location>
        <position position="1"/>
    </location>
</feature>
<feature type="non-terminal residue" evidence="2">
    <location>
        <position position="81"/>
    </location>
</feature>
<protein>
    <submittedName>
        <fullName evidence="2">Uncharacterized protein</fullName>
    </submittedName>
</protein>
<accession>A0AA38LLM5</accession>
<proteinExistence type="predicted"/>
<dbReference type="EMBL" id="JAHRHJ020000002">
    <property type="protein sequence ID" value="KAH9325837.1"/>
    <property type="molecule type" value="Genomic_DNA"/>
</dbReference>
<organism evidence="2 3">
    <name type="scientific">Taxus chinensis</name>
    <name type="common">Chinese yew</name>
    <name type="synonym">Taxus wallichiana var. chinensis</name>
    <dbReference type="NCBI Taxonomy" id="29808"/>
    <lineage>
        <taxon>Eukaryota</taxon>
        <taxon>Viridiplantae</taxon>
        <taxon>Streptophyta</taxon>
        <taxon>Embryophyta</taxon>
        <taxon>Tracheophyta</taxon>
        <taxon>Spermatophyta</taxon>
        <taxon>Pinopsida</taxon>
        <taxon>Pinidae</taxon>
        <taxon>Conifers II</taxon>
        <taxon>Cupressales</taxon>
        <taxon>Taxaceae</taxon>
        <taxon>Taxus</taxon>
    </lineage>
</organism>
<keyword evidence="1" id="KW-0472">Membrane</keyword>
<dbReference type="AlphaFoldDB" id="A0AA38LLM5"/>
<keyword evidence="1" id="KW-1133">Transmembrane helix</keyword>